<dbReference type="Gene3D" id="3.90.550.10">
    <property type="entry name" value="Spore Coat Polysaccharide Biosynthesis Protein SpsA, Chain A"/>
    <property type="match status" value="1"/>
</dbReference>
<dbReference type="InterPro" id="IPR029044">
    <property type="entry name" value="Nucleotide-diphossugar_trans"/>
</dbReference>
<dbReference type="EMBL" id="JYIK01000703">
    <property type="protein sequence ID" value="KWX09855.1"/>
    <property type="molecule type" value="Genomic_DNA"/>
</dbReference>
<protein>
    <recommendedName>
        <fullName evidence="3">2-phospho-L-lactate guanylyltransferase</fullName>
    </recommendedName>
</protein>
<evidence type="ECO:0008006" key="3">
    <source>
        <dbReference type="Google" id="ProtNLM"/>
    </source>
</evidence>
<reference evidence="2" key="1">
    <citation type="submission" date="2015-02" db="EMBL/GenBank/DDBJ databases">
        <title>Physiological reanalysis, assessment of diazotrophy, and genome sequences of multiple isolates of Streptomyces thermoautotrophicus.</title>
        <authorList>
            <person name="MacKellar D.C."/>
            <person name="Lieber L."/>
            <person name="Norman J."/>
            <person name="Bolger A."/>
            <person name="Tobin C."/>
            <person name="Murray J.W."/>
            <person name="Friesen M."/>
            <person name="Prell J."/>
        </authorList>
    </citation>
    <scope>NUCLEOTIDE SEQUENCE [LARGE SCALE GENOMIC DNA]</scope>
    <source>
        <strain evidence="2">UBT1</strain>
    </source>
</reference>
<feature type="non-terminal residue" evidence="1">
    <location>
        <position position="61"/>
    </location>
</feature>
<organism evidence="1 2">
    <name type="scientific">Carbonactinospora thermoautotrophica</name>
    <dbReference type="NCBI Taxonomy" id="1469144"/>
    <lineage>
        <taxon>Bacteria</taxon>
        <taxon>Bacillati</taxon>
        <taxon>Actinomycetota</taxon>
        <taxon>Actinomycetes</taxon>
        <taxon>Kitasatosporales</taxon>
        <taxon>Carbonactinosporaceae</taxon>
        <taxon>Carbonactinospora</taxon>
    </lineage>
</organism>
<name>A0A132NIB7_9ACTN</name>
<evidence type="ECO:0000313" key="1">
    <source>
        <dbReference type="EMBL" id="KWX09855.1"/>
    </source>
</evidence>
<evidence type="ECO:0000313" key="2">
    <source>
        <dbReference type="Proteomes" id="UP000070598"/>
    </source>
</evidence>
<proteinExistence type="predicted"/>
<dbReference type="AlphaFoldDB" id="A0A132NIB7"/>
<comment type="caution">
    <text evidence="1">The sequence shown here is derived from an EMBL/GenBank/DDBJ whole genome shotgun (WGS) entry which is preliminary data.</text>
</comment>
<dbReference type="Proteomes" id="UP000070598">
    <property type="component" value="Unassembled WGS sequence"/>
</dbReference>
<accession>A0A132NIB7</accession>
<sequence length="61" mass="6413">MVFPTSTAPPSWCLVVPVKLLAHAKTRLAGLAGARRAELALAFAADTITAALRCPRVVEVI</sequence>
<gene>
    <name evidence="1" type="ORF">TR74_07100</name>
</gene>